<accession>A0A562UXZ1</accession>
<dbReference type="Proteomes" id="UP000321617">
    <property type="component" value="Unassembled WGS sequence"/>
</dbReference>
<sequence length="511" mass="54279">MRFTPRGRKPVATAAAALLTGLALAAFTPTTAHADETLDASLAFHDVVVTPGAEREYLYLELHSEPADLDIWAGYELTVDFSEIAGWATLGMQEGNPDCSVEGAVFTCAGRAFISGGESHIESFKITVPESATPVQQGSIHFTYSLEGYEMLTYESSVTLAHPTDLVGGEYDGLEVAYGSTFDGAMTVTNTGDTPVEGVTVLIDTARFTEVVDVPSNCSAPHKRYTYCFFDEMLQPGATYKIEGISIAVTDDAVAPGRGYLSHQWHTNADFAVLPYQPDLGEPGTAAPATLVEQAGLRSSAHSDTDPENNYGGGWLAITGDNPLDAEIAETAVVGSIGDEVEAVVEVTNVSNASFKNDLSGDDVFAVRIEIPEGTTAVAVPESCFVELDEWEWEYGVPGYDEYECNTDMVLTPGGKFEYPFTLRIDEDVTDSAGDLEIFKQDGGGELIDLDHNAANNSAKLVVNPTDAPGDGSLPVTGVALSWWIGGGAVVLVAGVVGVVLMRRRAAVATW</sequence>
<evidence type="ECO:0000256" key="2">
    <source>
        <dbReference type="SAM" id="SignalP"/>
    </source>
</evidence>
<keyword evidence="2" id="KW-0732">Signal</keyword>
<feature type="chain" id="PRO_5038699580" description="LPXTG-motif cell wall-anchored protein" evidence="2">
    <location>
        <begin position="26"/>
        <end position="511"/>
    </location>
</feature>
<evidence type="ECO:0000313" key="3">
    <source>
        <dbReference type="EMBL" id="TWJ10475.1"/>
    </source>
</evidence>
<dbReference type="OrthoDB" id="3967140at2"/>
<comment type="caution">
    <text evidence="3">The sequence shown here is derived from an EMBL/GenBank/DDBJ whole genome shotgun (WGS) entry which is preliminary data.</text>
</comment>
<organism evidence="3 4">
    <name type="scientific">Stackebrandtia albiflava</name>
    <dbReference type="NCBI Taxonomy" id="406432"/>
    <lineage>
        <taxon>Bacteria</taxon>
        <taxon>Bacillati</taxon>
        <taxon>Actinomycetota</taxon>
        <taxon>Actinomycetes</taxon>
        <taxon>Glycomycetales</taxon>
        <taxon>Glycomycetaceae</taxon>
        <taxon>Stackebrandtia</taxon>
    </lineage>
</organism>
<name>A0A562UXZ1_9ACTN</name>
<evidence type="ECO:0000313" key="4">
    <source>
        <dbReference type="Proteomes" id="UP000321617"/>
    </source>
</evidence>
<dbReference type="AlphaFoldDB" id="A0A562UXZ1"/>
<reference evidence="3 4" key="1">
    <citation type="journal article" date="2013" name="Stand. Genomic Sci.">
        <title>Genomic Encyclopedia of Type Strains, Phase I: The one thousand microbial genomes (KMG-I) project.</title>
        <authorList>
            <person name="Kyrpides N.C."/>
            <person name="Woyke T."/>
            <person name="Eisen J.A."/>
            <person name="Garrity G."/>
            <person name="Lilburn T.G."/>
            <person name="Beck B.J."/>
            <person name="Whitman W.B."/>
            <person name="Hugenholtz P."/>
            <person name="Klenk H.P."/>
        </authorList>
    </citation>
    <scope>NUCLEOTIDE SEQUENCE [LARGE SCALE GENOMIC DNA]</scope>
    <source>
        <strain evidence="3 4">DSM 45044</strain>
    </source>
</reference>
<gene>
    <name evidence="3" type="ORF">LX16_3892</name>
</gene>
<feature type="signal peptide" evidence="2">
    <location>
        <begin position="1"/>
        <end position="25"/>
    </location>
</feature>
<keyword evidence="1" id="KW-0812">Transmembrane</keyword>
<proteinExistence type="predicted"/>
<protein>
    <recommendedName>
        <fullName evidence="5">LPXTG-motif cell wall-anchored protein</fullName>
    </recommendedName>
</protein>
<dbReference type="EMBL" id="VLLL01000007">
    <property type="protein sequence ID" value="TWJ10475.1"/>
    <property type="molecule type" value="Genomic_DNA"/>
</dbReference>
<keyword evidence="1" id="KW-1133">Transmembrane helix</keyword>
<evidence type="ECO:0000256" key="1">
    <source>
        <dbReference type="SAM" id="Phobius"/>
    </source>
</evidence>
<evidence type="ECO:0008006" key="5">
    <source>
        <dbReference type="Google" id="ProtNLM"/>
    </source>
</evidence>
<feature type="transmembrane region" description="Helical" evidence="1">
    <location>
        <begin position="481"/>
        <end position="502"/>
    </location>
</feature>
<keyword evidence="4" id="KW-1185">Reference proteome</keyword>
<dbReference type="RefSeq" id="WP_147141035.1">
    <property type="nucleotide sequence ID" value="NZ_BAABIJ010000003.1"/>
</dbReference>
<keyword evidence="1" id="KW-0472">Membrane</keyword>